<dbReference type="AlphaFoldDB" id="A0A179VH30"/>
<evidence type="ECO:0000256" key="2">
    <source>
        <dbReference type="SAM" id="MobiDB-lite"/>
    </source>
</evidence>
<gene>
    <name evidence="3" type="ORF">AWB85_06580</name>
</gene>
<protein>
    <recommendedName>
        <fullName evidence="5">Scaffolding protein</fullName>
    </recommendedName>
</protein>
<feature type="coiled-coil region" evidence="1">
    <location>
        <begin position="63"/>
        <end position="104"/>
    </location>
</feature>
<keyword evidence="1" id="KW-0175">Coiled coil</keyword>
<dbReference type="EMBL" id="LQYE01000001">
    <property type="protein sequence ID" value="OAT71160.1"/>
    <property type="molecule type" value="Genomic_DNA"/>
</dbReference>
<name>A0A179VH30_9MYCO</name>
<feature type="region of interest" description="Disordered" evidence="2">
    <location>
        <begin position="1"/>
        <end position="23"/>
    </location>
</feature>
<dbReference type="RefSeq" id="WP_064628073.1">
    <property type="nucleotide sequence ID" value="NZ_LQYE01000001.1"/>
</dbReference>
<evidence type="ECO:0000313" key="4">
    <source>
        <dbReference type="Proteomes" id="UP000186919"/>
    </source>
</evidence>
<feature type="region of interest" description="Disordered" evidence="2">
    <location>
        <begin position="137"/>
        <end position="185"/>
    </location>
</feature>
<evidence type="ECO:0000313" key="3">
    <source>
        <dbReference type="EMBL" id="OAT71160.1"/>
    </source>
</evidence>
<comment type="caution">
    <text evidence="3">The sequence shown here is derived from an EMBL/GenBank/DDBJ whole genome shotgun (WGS) entry which is preliminary data.</text>
</comment>
<reference evidence="3 4" key="1">
    <citation type="submission" date="2016-01" db="EMBL/GenBank/DDBJ databases">
        <title>Mycobacterium immunogenum strain CD11_6 genome sequencing and assembly.</title>
        <authorList>
            <person name="Kaur G."/>
            <person name="Nair G.R."/>
            <person name="Mayilraj S."/>
        </authorList>
    </citation>
    <scope>NUCLEOTIDE SEQUENCE [LARGE SCALE GENOMIC DNA]</scope>
    <source>
        <strain evidence="3 4">CD11-6</strain>
    </source>
</reference>
<proteinExistence type="predicted"/>
<evidence type="ECO:0008006" key="5">
    <source>
        <dbReference type="Google" id="ProtNLM"/>
    </source>
</evidence>
<evidence type="ECO:0000256" key="1">
    <source>
        <dbReference type="SAM" id="Coils"/>
    </source>
</evidence>
<accession>A0A179VH30</accession>
<feature type="compositionally biased region" description="Basic and acidic residues" evidence="2">
    <location>
        <begin position="1"/>
        <end position="18"/>
    </location>
</feature>
<sequence length="185" mass="19494">MAGASSDHDQDNGDKGAGDAKFTQADVERIIGERLTRERAEVANKYGDLDVLKSSHTELQAIKDRDKTDADKVQDQIADLQTKLAAEAEARTKAEAKAAAAERTQYGVDKGLPLALAKKLVGTTDAELDAEINELKPFVATADGGPRPPAPNQHQGQPPGGKSAKPSSVSAGAELYTKSHPKPNA</sequence>
<dbReference type="Proteomes" id="UP000186919">
    <property type="component" value="Unassembled WGS sequence"/>
</dbReference>
<organism evidence="3 4">
    <name type="scientific">Mycobacteroides immunogenum</name>
    <dbReference type="NCBI Taxonomy" id="83262"/>
    <lineage>
        <taxon>Bacteria</taxon>
        <taxon>Bacillati</taxon>
        <taxon>Actinomycetota</taxon>
        <taxon>Actinomycetes</taxon>
        <taxon>Mycobacteriales</taxon>
        <taxon>Mycobacteriaceae</taxon>
        <taxon>Mycobacteroides</taxon>
    </lineage>
</organism>